<name>A0A918AIE1_9PSEU</name>
<organism evidence="1 2">
    <name type="scientific">Saccharothrix coeruleofusca</name>
    <dbReference type="NCBI Taxonomy" id="33919"/>
    <lineage>
        <taxon>Bacteria</taxon>
        <taxon>Bacillati</taxon>
        <taxon>Actinomycetota</taxon>
        <taxon>Actinomycetes</taxon>
        <taxon>Pseudonocardiales</taxon>
        <taxon>Pseudonocardiaceae</taxon>
        <taxon>Saccharothrix</taxon>
    </lineage>
</organism>
<dbReference type="AlphaFoldDB" id="A0A918AIE1"/>
<gene>
    <name evidence="1" type="ORF">GCM10010185_04490</name>
</gene>
<protein>
    <submittedName>
        <fullName evidence="1">Uncharacterized protein</fullName>
    </submittedName>
</protein>
<dbReference type="Proteomes" id="UP000639606">
    <property type="component" value="Unassembled WGS sequence"/>
</dbReference>
<evidence type="ECO:0000313" key="1">
    <source>
        <dbReference type="EMBL" id="GGP36475.1"/>
    </source>
</evidence>
<keyword evidence="2" id="KW-1185">Reference proteome</keyword>
<dbReference type="RefSeq" id="WP_189221322.1">
    <property type="nucleotide sequence ID" value="NZ_BMRG01000001.1"/>
</dbReference>
<proteinExistence type="predicted"/>
<reference evidence="1" key="2">
    <citation type="submission" date="2020-09" db="EMBL/GenBank/DDBJ databases">
        <authorList>
            <person name="Sun Q."/>
            <person name="Ohkuma M."/>
        </authorList>
    </citation>
    <scope>NUCLEOTIDE SEQUENCE</scope>
    <source>
        <strain evidence="1">JCM 3313</strain>
    </source>
</reference>
<evidence type="ECO:0000313" key="2">
    <source>
        <dbReference type="Proteomes" id="UP000639606"/>
    </source>
</evidence>
<reference evidence="1" key="1">
    <citation type="journal article" date="2014" name="Int. J. Syst. Evol. Microbiol.">
        <title>Complete genome sequence of Corynebacterium casei LMG S-19264T (=DSM 44701T), isolated from a smear-ripened cheese.</title>
        <authorList>
            <consortium name="US DOE Joint Genome Institute (JGI-PGF)"/>
            <person name="Walter F."/>
            <person name="Albersmeier A."/>
            <person name="Kalinowski J."/>
            <person name="Ruckert C."/>
        </authorList>
    </citation>
    <scope>NUCLEOTIDE SEQUENCE</scope>
    <source>
        <strain evidence="1">JCM 3313</strain>
    </source>
</reference>
<accession>A0A918AIE1</accession>
<dbReference type="EMBL" id="BMRG01000001">
    <property type="protein sequence ID" value="GGP36475.1"/>
    <property type="molecule type" value="Genomic_DNA"/>
</dbReference>
<comment type="caution">
    <text evidence="1">The sequence shown here is derived from an EMBL/GenBank/DDBJ whole genome shotgun (WGS) entry which is preliminary data.</text>
</comment>
<sequence>MNGFSVDPRELLDAAKRVRAEVDDLVREPALKYRVAPDQVGHDGLGAALAAFHETCAAGATTLVEDALELIRRLEATAAVYTGADEDLADLLRAPR</sequence>